<dbReference type="AlphaFoldDB" id="A0AAV9GBL6"/>
<protein>
    <submittedName>
        <fullName evidence="1">Uncharacterized protein</fullName>
    </submittedName>
</protein>
<organism evidence="1 2">
    <name type="scientific">Podospora aff. communis PSN243</name>
    <dbReference type="NCBI Taxonomy" id="3040156"/>
    <lineage>
        <taxon>Eukaryota</taxon>
        <taxon>Fungi</taxon>
        <taxon>Dikarya</taxon>
        <taxon>Ascomycota</taxon>
        <taxon>Pezizomycotina</taxon>
        <taxon>Sordariomycetes</taxon>
        <taxon>Sordariomycetidae</taxon>
        <taxon>Sordariales</taxon>
        <taxon>Podosporaceae</taxon>
        <taxon>Podospora</taxon>
    </lineage>
</organism>
<keyword evidence="2" id="KW-1185">Reference proteome</keyword>
<evidence type="ECO:0000313" key="2">
    <source>
        <dbReference type="Proteomes" id="UP001321760"/>
    </source>
</evidence>
<gene>
    <name evidence="1" type="ORF">QBC34DRAFT_182284</name>
</gene>
<dbReference type="EMBL" id="MU865975">
    <property type="protein sequence ID" value="KAK4444592.1"/>
    <property type="molecule type" value="Genomic_DNA"/>
</dbReference>
<evidence type="ECO:0000313" key="1">
    <source>
        <dbReference type="EMBL" id="KAK4444592.1"/>
    </source>
</evidence>
<dbReference type="Proteomes" id="UP001321760">
    <property type="component" value="Unassembled WGS sequence"/>
</dbReference>
<reference evidence="1" key="1">
    <citation type="journal article" date="2023" name="Mol. Phylogenet. Evol.">
        <title>Genome-scale phylogeny and comparative genomics of the fungal order Sordariales.</title>
        <authorList>
            <person name="Hensen N."/>
            <person name="Bonometti L."/>
            <person name="Westerberg I."/>
            <person name="Brannstrom I.O."/>
            <person name="Guillou S."/>
            <person name="Cros-Aarteil S."/>
            <person name="Calhoun S."/>
            <person name="Haridas S."/>
            <person name="Kuo A."/>
            <person name="Mondo S."/>
            <person name="Pangilinan J."/>
            <person name="Riley R."/>
            <person name="LaButti K."/>
            <person name="Andreopoulos B."/>
            <person name="Lipzen A."/>
            <person name="Chen C."/>
            <person name="Yan M."/>
            <person name="Daum C."/>
            <person name="Ng V."/>
            <person name="Clum A."/>
            <person name="Steindorff A."/>
            <person name="Ohm R.A."/>
            <person name="Martin F."/>
            <person name="Silar P."/>
            <person name="Natvig D.O."/>
            <person name="Lalanne C."/>
            <person name="Gautier V."/>
            <person name="Ament-Velasquez S.L."/>
            <person name="Kruys A."/>
            <person name="Hutchinson M.I."/>
            <person name="Powell A.J."/>
            <person name="Barry K."/>
            <person name="Miller A.N."/>
            <person name="Grigoriev I.V."/>
            <person name="Debuchy R."/>
            <person name="Gladieux P."/>
            <person name="Hiltunen Thoren M."/>
            <person name="Johannesson H."/>
        </authorList>
    </citation>
    <scope>NUCLEOTIDE SEQUENCE</scope>
    <source>
        <strain evidence="1">PSN243</strain>
    </source>
</reference>
<proteinExistence type="predicted"/>
<reference evidence="1" key="2">
    <citation type="submission" date="2023-05" db="EMBL/GenBank/DDBJ databases">
        <authorList>
            <consortium name="Lawrence Berkeley National Laboratory"/>
            <person name="Steindorff A."/>
            <person name="Hensen N."/>
            <person name="Bonometti L."/>
            <person name="Westerberg I."/>
            <person name="Brannstrom I.O."/>
            <person name="Guillou S."/>
            <person name="Cros-Aarteil S."/>
            <person name="Calhoun S."/>
            <person name="Haridas S."/>
            <person name="Kuo A."/>
            <person name="Mondo S."/>
            <person name="Pangilinan J."/>
            <person name="Riley R."/>
            <person name="Labutti K."/>
            <person name="Andreopoulos B."/>
            <person name="Lipzen A."/>
            <person name="Chen C."/>
            <person name="Yanf M."/>
            <person name="Daum C."/>
            <person name="Ng V."/>
            <person name="Clum A."/>
            <person name="Ohm R."/>
            <person name="Martin F."/>
            <person name="Silar P."/>
            <person name="Natvig D."/>
            <person name="Lalanne C."/>
            <person name="Gautier V."/>
            <person name="Ament-Velasquez S.L."/>
            <person name="Kruys A."/>
            <person name="Hutchinson M.I."/>
            <person name="Powell A.J."/>
            <person name="Barry K."/>
            <person name="Miller A.N."/>
            <person name="Grigoriev I.V."/>
            <person name="Debuchy R."/>
            <person name="Gladieux P."/>
            <person name="Thoren M.H."/>
            <person name="Johannesson H."/>
        </authorList>
    </citation>
    <scope>NUCLEOTIDE SEQUENCE</scope>
    <source>
        <strain evidence="1">PSN243</strain>
    </source>
</reference>
<sequence>MPFCAGKKKLFDSLRVKWITRPPWGRSAASCLCFLRGRLGWVYLKRAAHFVDMRELNSQQIVSVPFDVGGEVFVPPGETGPYRQRNATQHTAPNAWCVRRLAATIEVNPSDWTVLAHTAASAKAAKCRVQCSPRVRASGLPACTFPNIIIDGTPTEPAEIRSSTGSTVHRQAVIRDARPSEEEGIHRSHQHGAAAAAAVHVCVCREPRVEVGRLRSMRKWCHDDAGGAQAG</sequence>
<accession>A0AAV9GBL6</accession>
<name>A0AAV9GBL6_9PEZI</name>
<comment type="caution">
    <text evidence="1">The sequence shown here is derived from an EMBL/GenBank/DDBJ whole genome shotgun (WGS) entry which is preliminary data.</text>
</comment>